<organism evidence="1 2">
    <name type="scientific">Nocardiopsis endophytica</name>
    <dbReference type="NCBI Taxonomy" id="3018445"/>
    <lineage>
        <taxon>Bacteria</taxon>
        <taxon>Bacillati</taxon>
        <taxon>Actinomycetota</taxon>
        <taxon>Actinomycetes</taxon>
        <taxon>Streptosporangiales</taxon>
        <taxon>Nocardiopsidaceae</taxon>
        <taxon>Nocardiopsis</taxon>
    </lineage>
</organism>
<dbReference type="RefSeq" id="WP_270689588.1">
    <property type="nucleotide sequence ID" value="NZ_JAQFWQ010000111.1"/>
</dbReference>
<keyword evidence="2" id="KW-1185">Reference proteome</keyword>
<reference evidence="1 2" key="1">
    <citation type="submission" date="2023-01" db="EMBL/GenBank/DDBJ databases">
        <title>Draft genome sequence of Nocardiopsis sp. RSe5-2 isolated from halophytes.</title>
        <authorList>
            <person name="Duangmal K."/>
            <person name="Chantavorakit T."/>
        </authorList>
    </citation>
    <scope>NUCLEOTIDE SEQUENCE [LARGE SCALE GENOMIC DNA]</scope>
    <source>
        <strain evidence="1 2">RSe5-2</strain>
    </source>
</reference>
<dbReference type="GO" id="GO:0051213">
    <property type="term" value="F:dioxygenase activity"/>
    <property type="evidence" value="ECO:0007669"/>
    <property type="project" value="UniProtKB-KW"/>
</dbReference>
<proteinExistence type="predicted"/>
<dbReference type="Gene3D" id="2.60.120.620">
    <property type="entry name" value="q2cbj1_9rhob like domain"/>
    <property type="match status" value="1"/>
</dbReference>
<dbReference type="Pfam" id="PF05721">
    <property type="entry name" value="PhyH"/>
    <property type="match status" value="1"/>
</dbReference>
<dbReference type="InterPro" id="IPR008775">
    <property type="entry name" value="Phytyl_CoA_dOase-like"/>
</dbReference>
<dbReference type="EMBL" id="JAQFWQ010000111">
    <property type="protein sequence ID" value="MDA2814259.1"/>
    <property type="molecule type" value="Genomic_DNA"/>
</dbReference>
<accession>A0ABT4UBA0</accession>
<dbReference type="SUPFAM" id="SSF51197">
    <property type="entry name" value="Clavaminate synthase-like"/>
    <property type="match status" value="1"/>
</dbReference>
<name>A0ABT4UBA0_9ACTN</name>
<keyword evidence="1" id="KW-0223">Dioxygenase</keyword>
<comment type="caution">
    <text evidence="1">The sequence shown here is derived from an EMBL/GenBank/DDBJ whole genome shotgun (WGS) entry which is preliminary data.</text>
</comment>
<protein>
    <submittedName>
        <fullName evidence="1">Phytanoyl-CoA dioxygenase family protein</fullName>
    </submittedName>
</protein>
<sequence length="265" mass="28727">MIEETEKAAFIEDGFIRIEGAFSRELADRCRDIIWRDLGADPGDPATWPSPVAARPYYTEEPFVAAANTDRLHEAFDALVGPGRWEPLTVLGGFVIRFPGGETAVVDGWHVDVSFPGPDSVPGDYMTWRANVRSKDRALLMFFLLSDVGEEDAPTRMRVGSHKDVARVLEPEGEEGLDARELARRADEASAHRPVALATGKAGDVILCHPFLVHAGQPHSGTVPRFLGQPKLGPAGPMRLEGDEAELSAVETAIRSALVPPADEA</sequence>
<evidence type="ECO:0000313" key="2">
    <source>
        <dbReference type="Proteomes" id="UP001527866"/>
    </source>
</evidence>
<dbReference type="Proteomes" id="UP001527866">
    <property type="component" value="Unassembled WGS sequence"/>
</dbReference>
<evidence type="ECO:0000313" key="1">
    <source>
        <dbReference type="EMBL" id="MDA2814259.1"/>
    </source>
</evidence>
<gene>
    <name evidence="1" type="ORF">O4J56_26660</name>
</gene>
<keyword evidence="1" id="KW-0560">Oxidoreductase</keyword>